<name>A0A3Q2Y2J5_HIPCM</name>
<organism evidence="2 3">
    <name type="scientific">Hippocampus comes</name>
    <name type="common">Tiger tail seahorse</name>
    <dbReference type="NCBI Taxonomy" id="109280"/>
    <lineage>
        <taxon>Eukaryota</taxon>
        <taxon>Metazoa</taxon>
        <taxon>Chordata</taxon>
        <taxon>Craniata</taxon>
        <taxon>Vertebrata</taxon>
        <taxon>Euteleostomi</taxon>
        <taxon>Actinopterygii</taxon>
        <taxon>Neopterygii</taxon>
        <taxon>Teleostei</taxon>
        <taxon>Neoteleostei</taxon>
        <taxon>Acanthomorphata</taxon>
        <taxon>Syngnathiaria</taxon>
        <taxon>Syngnathiformes</taxon>
        <taxon>Syngnathoidei</taxon>
        <taxon>Syngnathidae</taxon>
        <taxon>Hippocampus</taxon>
    </lineage>
</organism>
<dbReference type="AlphaFoldDB" id="A0A3Q2Y2J5"/>
<evidence type="ECO:0000313" key="2">
    <source>
        <dbReference type="Ensembl" id="ENSHCOP00000011112.1"/>
    </source>
</evidence>
<feature type="domain" description="CSC1/OSCA1-like cytosolic" evidence="1">
    <location>
        <begin position="4"/>
        <end position="83"/>
    </location>
</feature>
<protein>
    <recommendedName>
        <fullName evidence="1">CSC1/OSCA1-like cytosolic domain-containing protein</fullName>
    </recommendedName>
</protein>
<evidence type="ECO:0000313" key="3">
    <source>
        <dbReference type="Proteomes" id="UP000264820"/>
    </source>
</evidence>
<dbReference type="GeneTree" id="ENSGT00940000157084"/>
<keyword evidence="3" id="KW-1185">Reference proteome</keyword>
<dbReference type="Pfam" id="PF14703">
    <property type="entry name" value="PHM7_cyt"/>
    <property type="match status" value="1"/>
</dbReference>
<proteinExistence type="predicted"/>
<evidence type="ECO:0000259" key="1">
    <source>
        <dbReference type="Pfam" id="PF14703"/>
    </source>
</evidence>
<reference evidence="2" key="2">
    <citation type="submission" date="2025-09" db="UniProtKB">
        <authorList>
            <consortium name="Ensembl"/>
        </authorList>
    </citation>
    <scope>IDENTIFICATION</scope>
</reference>
<reference evidence="2" key="1">
    <citation type="submission" date="2025-08" db="UniProtKB">
        <authorList>
            <consortium name="Ensembl"/>
        </authorList>
    </citation>
    <scope>IDENTIFICATION</scope>
</reference>
<dbReference type="Ensembl" id="ENSHCOT00000017743.1">
    <property type="protein sequence ID" value="ENSHCOP00000011112.1"/>
    <property type="gene ID" value="ENSHCOG00000013867.1"/>
</dbReference>
<dbReference type="InterPro" id="IPR027815">
    <property type="entry name" value="CSC1/OSCA1-like_cyt"/>
</dbReference>
<sequence length="83" mass="9885">MLEESLLKIFMEEREKVQKKHLKMIFVTFQNEAVAERILRDFNVCICHGCHVEREPRCSSKSAKLRTDNWTVSYAPDPHNVHW</sequence>
<dbReference type="Proteomes" id="UP000264820">
    <property type="component" value="Unplaced"/>
</dbReference>
<accession>A0A3Q2Y2J5</accession>